<dbReference type="Proteomes" id="UP000015105">
    <property type="component" value="Chromosome 5D"/>
</dbReference>
<dbReference type="EnsemblPlants" id="AET5Gv20056000.4">
    <property type="protein sequence ID" value="AET5Gv20056000.4"/>
    <property type="gene ID" value="AET5Gv20056000"/>
</dbReference>
<dbReference type="Gramene" id="AET5Gv20056000.6">
    <property type="protein sequence ID" value="AET5Gv20056000.6"/>
    <property type="gene ID" value="AET5Gv20056000"/>
</dbReference>
<dbReference type="EnsemblPlants" id="AET5Gv20056000.3">
    <property type="protein sequence ID" value="AET5Gv20056000.3"/>
    <property type="gene ID" value="AET5Gv20056000"/>
</dbReference>
<dbReference type="Gramene" id="AET5Gv20056000.9">
    <property type="protein sequence ID" value="AET5Gv20056000.9"/>
    <property type="gene ID" value="AET5Gv20056000"/>
</dbReference>
<dbReference type="EnsemblPlants" id="AET5Gv20056000.6">
    <property type="protein sequence ID" value="AET5Gv20056000.6"/>
    <property type="gene ID" value="AET5Gv20056000"/>
</dbReference>
<dbReference type="Gramene" id="AET5Gv20056000.11">
    <property type="protein sequence ID" value="AET5Gv20056000.11"/>
    <property type="gene ID" value="AET5Gv20056000"/>
</dbReference>
<reference evidence="1" key="3">
    <citation type="journal article" date="2017" name="Nature">
        <title>Genome sequence of the progenitor of the wheat D genome Aegilops tauschii.</title>
        <authorList>
            <person name="Luo M.C."/>
            <person name="Gu Y.Q."/>
            <person name="Puiu D."/>
            <person name="Wang H."/>
            <person name="Twardziok S.O."/>
            <person name="Deal K.R."/>
            <person name="Huo N."/>
            <person name="Zhu T."/>
            <person name="Wang L."/>
            <person name="Wang Y."/>
            <person name="McGuire P.E."/>
            <person name="Liu S."/>
            <person name="Long H."/>
            <person name="Ramasamy R.K."/>
            <person name="Rodriguez J.C."/>
            <person name="Van S.L."/>
            <person name="Yuan L."/>
            <person name="Wang Z."/>
            <person name="Xia Z."/>
            <person name="Xiao L."/>
            <person name="Anderson O.D."/>
            <person name="Ouyang S."/>
            <person name="Liang Y."/>
            <person name="Zimin A.V."/>
            <person name="Pertea G."/>
            <person name="Qi P."/>
            <person name="Bennetzen J.L."/>
            <person name="Dai X."/>
            <person name="Dawson M.W."/>
            <person name="Muller H.G."/>
            <person name="Kugler K."/>
            <person name="Rivarola-Duarte L."/>
            <person name="Spannagl M."/>
            <person name="Mayer K.F.X."/>
            <person name="Lu F.H."/>
            <person name="Bevan M.W."/>
            <person name="Leroy P."/>
            <person name="Li P."/>
            <person name="You F.M."/>
            <person name="Sun Q."/>
            <person name="Liu Z."/>
            <person name="Lyons E."/>
            <person name="Wicker T."/>
            <person name="Salzberg S.L."/>
            <person name="Devos K.M."/>
            <person name="Dvorak J."/>
        </authorList>
    </citation>
    <scope>NUCLEOTIDE SEQUENCE [LARGE SCALE GENOMIC DNA]</scope>
    <source>
        <strain evidence="1">cv. AL8/78</strain>
    </source>
</reference>
<keyword evidence="2" id="KW-1185">Reference proteome</keyword>
<protein>
    <submittedName>
        <fullName evidence="1">Uncharacterized protein</fullName>
    </submittedName>
</protein>
<dbReference type="EnsemblPlants" id="AET5Gv20056000.12">
    <property type="protein sequence ID" value="AET5Gv20056000.12"/>
    <property type="gene ID" value="AET5Gv20056000"/>
</dbReference>
<reference evidence="1" key="5">
    <citation type="journal article" date="2021" name="G3 (Bethesda)">
        <title>Aegilops tauschii genome assembly Aet v5.0 features greater sequence contiguity and improved annotation.</title>
        <authorList>
            <person name="Wang L."/>
            <person name="Zhu T."/>
            <person name="Rodriguez J.C."/>
            <person name="Deal K.R."/>
            <person name="Dubcovsky J."/>
            <person name="McGuire P.E."/>
            <person name="Lux T."/>
            <person name="Spannagl M."/>
            <person name="Mayer K.F.X."/>
            <person name="Baldrich P."/>
            <person name="Meyers B.C."/>
            <person name="Huo N."/>
            <person name="Gu Y.Q."/>
            <person name="Zhou H."/>
            <person name="Devos K.M."/>
            <person name="Bennetzen J.L."/>
            <person name="Unver T."/>
            <person name="Budak H."/>
            <person name="Gulick P.J."/>
            <person name="Galiba G."/>
            <person name="Kalapos B."/>
            <person name="Nelson D.R."/>
            <person name="Li P."/>
            <person name="You F.M."/>
            <person name="Luo M.C."/>
            <person name="Dvorak J."/>
        </authorList>
    </citation>
    <scope>NUCLEOTIDE SEQUENCE [LARGE SCALE GENOMIC DNA]</scope>
    <source>
        <strain evidence="1">cv. AL8/78</strain>
    </source>
</reference>
<dbReference type="Gramene" id="AET5Gv20056000.2">
    <property type="protein sequence ID" value="AET5Gv20056000.2"/>
    <property type="gene ID" value="AET5Gv20056000"/>
</dbReference>
<dbReference type="EnsemblPlants" id="AET5Gv20056000.2">
    <property type="protein sequence ID" value="AET5Gv20056000.2"/>
    <property type="gene ID" value="AET5Gv20056000"/>
</dbReference>
<dbReference type="EnsemblPlants" id="AET5Gv20056000.9">
    <property type="protein sequence ID" value="AET5Gv20056000.9"/>
    <property type="gene ID" value="AET5Gv20056000"/>
</dbReference>
<dbReference type="Gramene" id="AET5Gv20056000.3">
    <property type="protein sequence ID" value="AET5Gv20056000.3"/>
    <property type="gene ID" value="AET5Gv20056000"/>
</dbReference>
<proteinExistence type="predicted"/>
<accession>A0A453JI76</accession>
<reference evidence="1" key="4">
    <citation type="submission" date="2019-03" db="UniProtKB">
        <authorList>
            <consortium name="EnsemblPlants"/>
        </authorList>
    </citation>
    <scope>IDENTIFICATION</scope>
</reference>
<evidence type="ECO:0000313" key="1">
    <source>
        <dbReference type="EnsemblPlants" id="AET5Gv20056000.12"/>
    </source>
</evidence>
<dbReference type="Gramene" id="AET5Gv20056000.13">
    <property type="protein sequence ID" value="AET5Gv20056000.13"/>
    <property type="gene ID" value="AET5Gv20056000"/>
</dbReference>
<sequence>MVFFATISCVILIICCLILYARILPHGPTYMVTYLLQGFNFSQSRSTNDQSISAPKGGCTSYAPSTAPPIEGRHQPHRFFSYKKAHLLQYLVFY</sequence>
<organism evidence="1 2">
    <name type="scientific">Aegilops tauschii subsp. strangulata</name>
    <name type="common">Goatgrass</name>
    <dbReference type="NCBI Taxonomy" id="200361"/>
    <lineage>
        <taxon>Eukaryota</taxon>
        <taxon>Viridiplantae</taxon>
        <taxon>Streptophyta</taxon>
        <taxon>Embryophyta</taxon>
        <taxon>Tracheophyta</taxon>
        <taxon>Spermatophyta</taxon>
        <taxon>Magnoliopsida</taxon>
        <taxon>Liliopsida</taxon>
        <taxon>Poales</taxon>
        <taxon>Poaceae</taxon>
        <taxon>BOP clade</taxon>
        <taxon>Pooideae</taxon>
        <taxon>Triticodae</taxon>
        <taxon>Triticeae</taxon>
        <taxon>Triticinae</taxon>
        <taxon>Aegilops</taxon>
    </lineage>
</organism>
<dbReference type="AlphaFoldDB" id="A0A453JI76"/>
<dbReference type="Gramene" id="AET5Gv20056000.4">
    <property type="protein sequence ID" value="AET5Gv20056000.4"/>
    <property type="gene ID" value="AET5Gv20056000"/>
</dbReference>
<dbReference type="Gramene" id="AET5Gv20056000.12">
    <property type="protein sequence ID" value="AET5Gv20056000.12"/>
    <property type="gene ID" value="AET5Gv20056000"/>
</dbReference>
<dbReference type="EnsemblPlants" id="AET5Gv20056000.11">
    <property type="protein sequence ID" value="AET5Gv20056000.11"/>
    <property type="gene ID" value="AET5Gv20056000"/>
</dbReference>
<dbReference type="EnsemblPlants" id="AET5Gv20056000.13">
    <property type="protein sequence ID" value="AET5Gv20056000.13"/>
    <property type="gene ID" value="AET5Gv20056000"/>
</dbReference>
<reference evidence="2" key="2">
    <citation type="journal article" date="2017" name="Nat. Plants">
        <title>The Aegilops tauschii genome reveals multiple impacts of transposons.</title>
        <authorList>
            <person name="Zhao G."/>
            <person name="Zou C."/>
            <person name="Li K."/>
            <person name="Wang K."/>
            <person name="Li T."/>
            <person name="Gao L."/>
            <person name="Zhang X."/>
            <person name="Wang H."/>
            <person name="Yang Z."/>
            <person name="Liu X."/>
            <person name="Jiang W."/>
            <person name="Mao L."/>
            <person name="Kong X."/>
            <person name="Jiao Y."/>
            <person name="Jia J."/>
        </authorList>
    </citation>
    <scope>NUCLEOTIDE SEQUENCE [LARGE SCALE GENOMIC DNA]</scope>
    <source>
        <strain evidence="2">cv. AL8/78</strain>
    </source>
</reference>
<name>A0A453JI76_AEGTS</name>
<evidence type="ECO:0000313" key="2">
    <source>
        <dbReference type="Proteomes" id="UP000015105"/>
    </source>
</evidence>
<reference evidence="2" key="1">
    <citation type="journal article" date="2014" name="Science">
        <title>Ancient hybridizations among the ancestral genomes of bread wheat.</title>
        <authorList>
            <consortium name="International Wheat Genome Sequencing Consortium,"/>
            <person name="Marcussen T."/>
            <person name="Sandve S.R."/>
            <person name="Heier L."/>
            <person name="Spannagl M."/>
            <person name="Pfeifer M."/>
            <person name="Jakobsen K.S."/>
            <person name="Wulff B.B."/>
            <person name="Steuernagel B."/>
            <person name="Mayer K.F."/>
            <person name="Olsen O.A."/>
        </authorList>
    </citation>
    <scope>NUCLEOTIDE SEQUENCE [LARGE SCALE GENOMIC DNA]</scope>
    <source>
        <strain evidence="2">cv. AL8/78</strain>
    </source>
</reference>